<dbReference type="AlphaFoldDB" id="A0A0F9T908"/>
<comment type="caution">
    <text evidence="1">The sequence shown here is derived from an EMBL/GenBank/DDBJ whole genome shotgun (WGS) entry which is preliminary data.</text>
</comment>
<reference evidence="1" key="1">
    <citation type="journal article" date="2015" name="Nature">
        <title>Complex archaea that bridge the gap between prokaryotes and eukaryotes.</title>
        <authorList>
            <person name="Spang A."/>
            <person name="Saw J.H."/>
            <person name="Jorgensen S.L."/>
            <person name="Zaremba-Niedzwiedzka K."/>
            <person name="Martijn J."/>
            <person name="Lind A.E."/>
            <person name="van Eijk R."/>
            <person name="Schleper C."/>
            <person name="Guy L."/>
            <person name="Ettema T.J."/>
        </authorList>
    </citation>
    <scope>NUCLEOTIDE SEQUENCE</scope>
</reference>
<dbReference type="GO" id="GO:0003676">
    <property type="term" value="F:nucleic acid binding"/>
    <property type="evidence" value="ECO:0007669"/>
    <property type="project" value="InterPro"/>
</dbReference>
<dbReference type="InterPro" id="IPR011856">
    <property type="entry name" value="tRNA_endonuc-like_dom_sf"/>
</dbReference>
<dbReference type="EMBL" id="LAZR01000305">
    <property type="protein sequence ID" value="KKN75689.1"/>
    <property type="molecule type" value="Genomic_DNA"/>
</dbReference>
<protein>
    <recommendedName>
        <fullName evidence="2">VRR-NUC domain-containing protein</fullName>
    </recommendedName>
</protein>
<accession>A0A0F9T908</accession>
<name>A0A0F9T908_9ZZZZ</name>
<gene>
    <name evidence="1" type="ORF">LCGC14_0377920</name>
</gene>
<evidence type="ECO:0000313" key="1">
    <source>
        <dbReference type="EMBL" id="KKN75689.1"/>
    </source>
</evidence>
<evidence type="ECO:0008006" key="2">
    <source>
        <dbReference type="Google" id="ProtNLM"/>
    </source>
</evidence>
<proteinExistence type="predicted"/>
<sequence length="136" mass="15418">MGRMVKENKFQTKLKKILESQCAFIINQHGHMMQRSGIPDLQIIHRRWHGFLELKVGKNKPSDIQKSVAAAIELRGVPVYVLRCVERPIDSGLCGYNLTLEDFEGKVIRRCFRLDSLLNILAGLSPQLVGGFDNVD</sequence>
<dbReference type="Gene3D" id="3.40.1350.10">
    <property type="match status" value="1"/>
</dbReference>
<organism evidence="1">
    <name type="scientific">marine sediment metagenome</name>
    <dbReference type="NCBI Taxonomy" id="412755"/>
    <lineage>
        <taxon>unclassified sequences</taxon>
        <taxon>metagenomes</taxon>
        <taxon>ecological metagenomes</taxon>
    </lineage>
</organism>